<dbReference type="InterPro" id="IPR011251">
    <property type="entry name" value="Luciferase-like_dom"/>
</dbReference>
<organism evidence="3">
    <name type="scientific">freshwater metagenome</name>
    <dbReference type="NCBI Taxonomy" id="449393"/>
    <lineage>
        <taxon>unclassified sequences</taxon>
        <taxon>metagenomes</taxon>
        <taxon>ecological metagenomes</taxon>
    </lineage>
</organism>
<dbReference type="GO" id="GO:0016705">
    <property type="term" value="F:oxidoreductase activity, acting on paired donors, with incorporation or reduction of molecular oxygen"/>
    <property type="evidence" value="ECO:0007669"/>
    <property type="project" value="InterPro"/>
</dbReference>
<reference evidence="3" key="1">
    <citation type="submission" date="2020-05" db="EMBL/GenBank/DDBJ databases">
        <authorList>
            <person name="Chiriac C."/>
            <person name="Salcher M."/>
            <person name="Ghai R."/>
            <person name="Kavagutti S V."/>
        </authorList>
    </citation>
    <scope>NUCLEOTIDE SEQUENCE</scope>
</reference>
<dbReference type="EMBL" id="CAEZWU010000083">
    <property type="protein sequence ID" value="CAB4668340.1"/>
    <property type="molecule type" value="Genomic_DNA"/>
</dbReference>
<evidence type="ECO:0000313" key="4">
    <source>
        <dbReference type="EMBL" id="CAB4668340.1"/>
    </source>
</evidence>
<evidence type="ECO:0000259" key="2">
    <source>
        <dbReference type="Pfam" id="PF00296"/>
    </source>
</evidence>
<feature type="domain" description="Luciferase-like" evidence="2">
    <location>
        <begin position="22"/>
        <end position="274"/>
    </location>
</feature>
<gene>
    <name evidence="3" type="ORF">UFOPK1826_00849</name>
    <name evidence="4" type="ORF">UFOPK2292_00671</name>
</gene>
<accession>A0A6J6GV26</accession>
<dbReference type="Gene3D" id="3.20.20.30">
    <property type="entry name" value="Luciferase-like domain"/>
    <property type="match status" value="1"/>
</dbReference>
<dbReference type="AlphaFoldDB" id="A0A6J6GV26"/>
<dbReference type="PANTHER" id="PTHR43244">
    <property type="match status" value="1"/>
</dbReference>
<dbReference type="InterPro" id="IPR036661">
    <property type="entry name" value="Luciferase-like_sf"/>
</dbReference>
<evidence type="ECO:0000256" key="1">
    <source>
        <dbReference type="ARBA" id="ARBA00023002"/>
    </source>
</evidence>
<proteinExistence type="predicted"/>
<dbReference type="SUPFAM" id="SSF51679">
    <property type="entry name" value="Bacterial luciferase-like"/>
    <property type="match status" value="1"/>
</dbReference>
<evidence type="ECO:0000313" key="3">
    <source>
        <dbReference type="EMBL" id="CAB4603639.1"/>
    </source>
</evidence>
<keyword evidence="1" id="KW-0560">Oxidoreductase</keyword>
<name>A0A6J6GV26_9ZZZZ</name>
<dbReference type="InterPro" id="IPR050564">
    <property type="entry name" value="F420-G6PD/mer"/>
</dbReference>
<dbReference type="InterPro" id="IPR019922">
    <property type="entry name" value="Lucif-like_OxRdatse_MSMEG_4141"/>
</dbReference>
<dbReference type="NCBIfam" id="TIGR03620">
    <property type="entry name" value="F420_MSMEG_4141"/>
    <property type="match status" value="1"/>
</dbReference>
<dbReference type="EMBL" id="CAEZUN010000097">
    <property type="protein sequence ID" value="CAB4603639.1"/>
    <property type="molecule type" value="Genomic_DNA"/>
</dbReference>
<sequence>MEKPSEFGLGRVGIWTSALDLQPMSKAKEAVIELEELGFRCIWVPEAVLREPFASCGVLLEATKKITMATGIASMYARSAATMNAGWKTLTESFGNRFLLGIGASHQHLVENLHKTSYDKPYSAMVEYLTAMDNALFFGAAPTVAPRRVLAALGPKMLKLSAEMGIGAHPYFVPVEHTSFARQILGPDALLAPEVAVVFDTNPQTARETARKFMLTYNRLPNYANNLLRLGWKQEDIAGPDKMPSDKMVDAIVAWGTLETITERIKAHLDAGASHVSVQVLVADQLTLPMSQWRELATVLANFG</sequence>
<dbReference type="PANTHER" id="PTHR43244:SF1">
    <property type="entry name" value="5,10-METHYLENETETRAHYDROMETHANOPTERIN REDUCTASE"/>
    <property type="match status" value="1"/>
</dbReference>
<protein>
    <submittedName>
        <fullName evidence="3">Unannotated protein</fullName>
    </submittedName>
</protein>
<dbReference type="Pfam" id="PF00296">
    <property type="entry name" value="Bac_luciferase"/>
    <property type="match status" value="1"/>
</dbReference>